<dbReference type="STRING" id="1921010.MMIC_P0585"/>
<dbReference type="Gene3D" id="2.40.128.20">
    <property type="match status" value="1"/>
</dbReference>
<protein>
    <recommendedName>
        <fullName evidence="1">THAP4-like heme-binding domain-containing protein</fullName>
    </recommendedName>
</protein>
<dbReference type="InterPro" id="IPR012674">
    <property type="entry name" value="Calycin"/>
</dbReference>
<keyword evidence="3" id="KW-1185">Reference proteome</keyword>
<name>A0A1L8CL46_9PROT</name>
<sequence length="206" mass="23084">MPSRYSRPDCNLIEDLTMSESDNIIENLGPLAALAGIWEGDQGIDVAPGKDGPVESLYRERIVFEPMGPVKNGIQELYGLRYSTTAWPLNEDDPFHEELGYWMWDAYANQVMRCFMVPRVVTVNAIGTAAANDKAFSLSANAGSEIAGILSNPFLDKAFKTVRYELDVNIHDDGSFSYFEDTQLQVHGFEALFHHTDKNRLQKVSD</sequence>
<dbReference type="SUPFAM" id="SSF50814">
    <property type="entry name" value="Lipocalins"/>
    <property type="match status" value="1"/>
</dbReference>
<gene>
    <name evidence="2" type="ORF">MMIC_P0585</name>
</gene>
<dbReference type="EMBL" id="BDFD01000003">
    <property type="protein sequence ID" value="GAV19636.1"/>
    <property type="molecule type" value="Genomic_DNA"/>
</dbReference>
<dbReference type="Proteomes" id="UP000231632">
    <property type="component" value="Unassembled WGS sequence"/>
</dbReference>
<dbReference type="Pfam" id="PF08768">
    <property type="entry name" value="THAP4_heme-bd"/>
    <property type="match status" value="1"/>
</dbReference>
<comment type="caution">
    <text evidence="2">The sequence shown here is derived from an EMBL/GenBank/DDBJ whole genome shotgun (WGS) entry which is preliminary data.</text>
</comment>
<accession>A0A1L8CL46</accession>
<reference evidence="2 3" key="1">
    <citation type="journal article" date="2017" name="Arch. Microbiol.">
        <title>Mariprofundus micogutta sp. nov., a novel iron-oxidizing zetaproteobacterium isolated from a deep-sea hydrothermal field at the Bayonnaise knoll of the Izu-Ogasawara arc, and a description of Mariprofundales ord. nov. and Zetaproteobacteria classis nov.</title>
        <authorList>
            <person name="Makita H."/>
            <person name="Tanaka E."/>
            <person name="Mitsunobu S."/>
            <person name="Miyazaki M."/>
            <person name="Nunoura T."/>
            <person name="Uematsu K."/>
            <person name="Takaki Y."/>
            <person name="Nishi S."/>
            <person name="Shimamura S."/>
            <person name="Takai K."/>
        </authorList>
    </citation>
    <scope>NUCLEOTIDE SEQUENCE [LARGE SCALE GENOMIC DNA]</scope>
    <source>
        <strain evidence="2 3">ET2</strain>
    </source>
</reference>
<dbReference type="InterPro" id="IPR014878">
    <property type="entry name" value="THAP4-like_heme-bd"/>
</dbReference>
<evidence type="ECO:0000313" key="2">
    <source>
        <dbReference type="EMBL" id="GAV19636.1"/>
    </source>
</evidence>
<proteinExistence type="predicted"/>
<feature type="domain" description="THAP4-like heme-binding" evidence="1">
    <location>
        <begin position="27"/>
        <end position="203"/>
    </location>
</feature>
<evidence type="ECO:0000313" key="3">
    <source>
        <dbReference type="Proteomes" id="UP000231632"/>
    </source>
</evidence>
<dbReference type="AlphaFoldDB" id="A0A1L8CL46"/>
<evidence type="ECO:0000259" key="1">
    <source>
        <dbReference type="Pfam" id="PF08768"/>
    </source>
</evidence>
<organism evidence="2 3">
    <name type="scientific">Mariprofundus micogutta</name>
    <dbReference type="NCBI Taxonomy" id="1921010"/>
    <lineage>
        <taxon>Bacteria</taxon>
        <taxon>Pseudomonadati</taxon>
        <taxon>Pseudomonadota</taxon>
        <taxon>Candidatius Mariprofundia</taxon>
        <taxon>Mariprofundales</taxon>
        <taxon>Mariprofundaceae</taxon>
        <taxon>Mariprofundus</taxon>
    </lineage>
</organism>